<evidence type="ECO:0000259" key="6">
    <source>
        <dbReference type="SMART" id="SM00484"/>
    </source>
</evidence>
<feature type="domain" description="XPG-I" evidence="6">
    <location>
        <begin position="189"/>
        <end position="264"/>
    </location>
</feature>
<evidence type="ECO:0000256" key="5">
    <source>
        <dbReference type="SAM" id="MobiDB-lite"/>
    </source>
</evidence>
<feature type="region of interest" description="Disordered" evidence="5">
    <location>
        <begin position="484"/>
        <end position="587"/>
    </location>
</feature>
<dbReference type="InterPro" id="IPR029060">
    <property type="entry name" value="PIN-like_dom_sf"/>
</dbReference>
<feature type="compositionally biased region" description="Polar residues" evidence="5">
    <location>
        <begin position="545"/>
        <end position="587"/>
    </location>
</feature>
<dbReference type="Gene3D" id="3.40.50.1010">
    <property type="entry name" value="5'-nuclease"/>
    <property type="match status" value="1"/>
</dbReference>
<dbReference type="SMART" id="SM00485">
    <property type="entry name" value="XPGN"/>
    <property type="match status" value="1"/>
</dbReference>
<organism evidence="8 9">
    <name type="scientific">Cylindrotheca closterium</name>
    <dbReference type="NCBI Taxonomy" id="2856"/>
    <lineage>
        <taxon>Eukaryota</taxon>
        <taxon>Sar</taxon>
        <taxon>Stramenopiles</taxon>
        <taxon>Ochrophyta</taxon>
        <taxon>Bacillariophyta</taxon>
        <taxon>Bacillariophyceae</taxon>
        <taxon>Bacillariophycidae</taxon>
        <taxon>Bacillariales</taxon>
        <taxon>Bacillariaceae</taxon>
        <taxon>Cylindrotheca</taxon>
    </lineage>
</organism>
<accession>A0AAD2CJS6</accession>
<dbReference type="InterPro" id="IPR036279">
    <property type="entry name" value="5-3_exonuclease_C_sf"/>
</dbReference>
<keyword evidence="9" id="KW-1185">Reference proteome</keyword>
<evidence type="ECO:0008006" key="10">
    <source>
        <dbReference type="Google" id="ProtNLM"/>
    </source>
</evidence>
<dbReference type="SMART" id="SM00484">
    <property type="entry name" value="XPGI"/>
    <property type="match status" value="1"/>
</dbReference>
<proteinExistence type="predicted"/>
<gene>
    <name evidence="8" type="ORF">CYCCA115_LOCUS5081</name>
</gene>
<keyword evidence="4" id="KW-0496">Mitochondrion</keyword>
<dbReference type="InterPro" id="IPR006085">
    <property type="entry name" value="XPG_DNA_repair_N"/>
</dbReference>
<evidence type="ECO:0000256" key="4">
    <source>
        <dbReference type="ARBA" id="ARBA00023128"/>
    </source>
</evidence>
<evidence type="ECO:0000256" key="3">
    <source>
        <dbReference type="ARBA" id="ARBA00022801"/>
    </source>
</evidence>
<reference evidence="8" key="1">
    <citation type="submission" date="2023-08" db="EMBL/GenBank/DDBJ databases">
        <authorList>
            <person name="Audoor S."/>
            <person name="Bilcke G."/>
        </authorList>
    </citation>
    <scope>NUCLEOTIDE SEQUENCE</scope>
</reference>
<keyword evidence="2" id="KW-0540">Nuclease</keyword>
<feature type="domain" description="XPG N-terminal" evidence="7">
    <location>
        <begin position="1"/>
        <end position="142"/>
    </location>
</feature>
<dbReference type="InterPro" id="IPR006086">
    <property type="entry name" value="XPG-I_dom"/>
</dbReference>
<evidence type="ECO:0000313" key="9">
    <source>
        <dbReference type="Proteomes" id="UP001295423"/>
    </source>
</evidence>
<feature type="region of interest" description="Disordered" evidence="5">
    <location>
        <begin position="413"/>
        <end position="439"/>
    </location>
</feature>
<dbReference type="Proteomes" id="UP001295423">
    <property type="component" value="Unassembled WGS sequence"/>
</dbReference>
<dbReference type="Pfam" id="PF00867">
    <property type="entry name" value="XPG_I"/>
    <property type="match status" value="1"/>
</dbReference>
<dbReference type="EMBL" id="CAKOGP040000557">
    <property type="protein sequence ID" value="CAJ1936217.1"/>
    <property type="molecule type" value="Genomic_DNA"/>
</dbReference>
<dbReference type="GO" id="GO:0017108">
    <property type="term" value="F:5'-flap endonuclease activity"/>
    <property type="evidence" value="ECO:0007669"/>
    <property type="project" value="TreeGrafter"/>
</dbReference>
<dbReference type="Gene3D" id="1.10.150.20">
    <property type="entry name" value="5' to 3' exonuclease, C-terminal subdomain"/>
    <property type="match status" value="1"/>
</dbReference>
<feature type="compositionally biased region" description="Polar residues" evidence="5">
    <location>
        <begin position="502"/>
        <end position="524"/>
    </location>
</feature>
<protein>
    <recommendedName>
        <fullName evidence="10">Exonuclease 1</fullName>
    </recommendedName>
</protein>
<evidence type="ECO:0000256" key="2">
    <source>
        <dbReference type="ARBA" id="ARBA00022722"/>
    </source>
</evidence>
<dbReference type="PANTHER" id="PTHR11081:SF65">
    <property type="entry name" value="DNA DAMAGE-INDUCIBLE PROTEIN DIN7-RELATED"/>
    <property type="match status" value="1"/>
</dbReference>
<dbReference type="PRINTS" id="PR00853">
    <property type="entry name" value="XPGRADSUPER"/>
</dbReference>
<name>A0AAD2CJS6_9STRA</name>
<keyword evidence="1" id="KW-0597">Phosphoprotein</keyword>
<dbReference type="SUPFAM" id="SSF47807">
    <property type="entry name" value="5' to 3' exonuclease, C-terminal subdomain"/>
    <property type="match status" value="1"/>
</dbReference>
<evidence type="ECO:0000256" key="1">
    <source>
        <dbReference type="ARBA" id="ARBA00022553"/>
    </source>
</evidence>
<keyword evidence="3" id="KW-0378">Hydrolase</keyword>
<dbReference type="SUPFAM" id="SSF88723">
    <property type="entry name" value="PIN domain-like"/>
    <property type="match status" value="1"/>
</dbReference>
<evidence type="ECO:0000259" key="7">
    <source>
        <dbReference type="SMART" id="SM00485"/>
    </source>
</evidence>
<feature type="region of interest" description="Disordered" evidence="5">
    <location>
        <begin position="130"/>
        <end position="155"/>
    </location>
</feature>
<sequence length="587" mass="65043">MGIAGFLAKVLETAGRPVDVRDYAQGKVRSHKRSRRRKFRIGVDLTSSIYKAAFGFGDMLGDERHLTNFGRAELLEEQQQNMVAKNDKKVDEYIARCAEFVMKRLEMLRKDSDCDILVVFDGETPPIKAKEAARRRDIRREHTRQRDAPLDPDQSDFRAAEEVRVKANRRAGAGKHFGSIVCGLIESLKEANIAYLFAPYEADGQLTYLSKLGFIDLIVSEDSDLIAHGAKAIIYNYISGNGFPDEGKLLQFEDLGEVPGKFDLSDFSPVMMAILFVSVGCDYIGKLKGIGLGTASKIVREAFLGGSVSPLATIVAQLCERSWERDLSEDKMRDYERRFVAAVFTYQHPIVFDPVQGKALIQGESEMVTQTELTKHEGYARLCRDQDQRSQVIGIVKEPEAARIAAVTPYVRKAAGPTKRNGEEKTANSPPGEGPTNLKVHNYKRHDQAASSTGKPSRSIGHSQMLLDSEIFCSHSQEIGLLTAQSQSPPPTSGSERVEAGDSQTFVESSRYETQLNSEQSQQEPEFDSTSKKDSNSLDEIGSVEQRNQTLQLGSPNLLYSSSPEKSQTQRSEQSSVVATLSPNLLN</sequence>
<dbReference type="AlphaFoldDB" id="A0AAD2CJS6"/>
<dbReference type="PANTHER" id="PTHR11081">
    <property type="entry name" value="FLAP ENDONUCLEASE FAMILY MEMBER"/>
    <property type="match status" value="1"/>
</dbReference>
<dbReference type="InterPro" id="IPR006084">
    <property type="entry name" value="XPG/Rad2"/>
</dbReference>
<evidence type="ECO:0000313" key="8">
    <source>
        <dbReference type="EMBL" id="CAJ1936217.1"/>
    </source>
</evidence>
<comment type="caution">
    <text evidence="8">The sequence shown here is derived from an EMBL/GenBank/DDBJ whole genome shotgun (WGS) entry which is preliminary data.</text>
</comment>